<dbReference type="PROSITE" id="PS50928">
    <property type="entry name" value="ABC_TM1"/>
    <property type="match status" value="1"/>
</dbReference>
<evidence type="ECO:0000256" key="7">
    <source>
        <dbReference type="RuleBase" id="RU363032"/>
    </source>
</evidence>
<reference evidence="10" key="1">
    <citation type="submission" date="2016-10" db="EMBL/GenBank/DDBJ databases">
        <authorList>
            <person name="Varghese N."/>
            <person name="Submissions S."/>
        </authorList>
    </citation>
    <scope>NUCLEOTIDE SEQUENCE [LARGE SCALE GENOMIC DNA]</scope>
    <source>
        <strain evidence="10">SP</strain>
    </source>
</reference>
<dbReference type="InterPro" id="IPR035906">
    <property type="entry name" value="MetI-like_sf"/>
</dbReference>
<keyword evidence="3" id="KW-1003">Cell membrane</keyword>
<sequence length="275" mass="31315">MKRKRKIKAVILMTLSIVLFALYFFPFVLVVINSFKSRLDIVSNPLSLPTSLTLDNYFTAFDTMNFMTAMWNSLIITVVSTVLIIVFSSMLAYFLVRWKWKINGIIFMLLIASMIIPFQALMIPFVSIYGNLGLLNSKWILMFFYLGFGLSLATFMYHGFIKGIPLELEEAAKIDGASRMQVFWKIVFPMLKPITVTIVILDVLWIWNDFLLPSLVLNSEANRTIPLSTFYFFGQYTSDFGAAMAGLVLAMIPIIIFFIVLQKQVIKGVIDGAIK</sequence>
<evidence type="ECO:0000313" key="9">
    <source>
        <dbReference type="EMBL" id="SDY05197.1"/>
    </source>
</evidence>
<feature type="transmembrane region" description="Helical" evidence="7">
    <location>
        <begin position="12"/>
        <end position="35"/>
    </location>
</feature>
<dbReference type="STRING" id="1503961.SAMN05421736_101240"/>
<keyword evidence="10" id="KW-1185">Reference proteome</keyword>
<evidence type="ECO:0000256" key="2">
    <source>
        <dbReference type="ARBA" id="ARBA00022448"/>
    </source>
</evidence>
<feature type="transmembrane region" description="Helical" evidence="7">
    <location>
        <begin position="74"/>
        <end position="96"/>
    </location>
</feature>
<feature type="transmembrane region" description="Helical" evidence="7">
    <location>
        <begin position="240"/>
        <end position="261"/>
    </location>
</feature>
<evidence type="ECO:0000256" key="6">
    <source>
        <dbReference type="ARBA" id="ARBA00023136"/>
    </source>
</evidence>
<evidence type="ECO:0000256" key="3">
    <source>
        <dbReference type="ARBA" id="ARBA00022475"/>
    </source>
</evidence>
<evidence type="ECO:0000313" key="10">
    <source>
        <dbReference type="Proteomes" id="UP000198935"/>
    </source>
</evidence>
<evidence type="ECO:0000256" key="1">
    <source>
        <dbReference type="ARBA" id="ARBA00004651"/>
    </source>
</evidence>
<dbReference type="InterPro" id="IPR000515">
    <property type="entry name" value="MetI-like"/>
</dbReference>
<feature type="transmembrane region" description="Helical" evidence="7">
    <location>
        <begin position="139"/>
        <end position="161"/>
    </location>
</feature>
<dbReference type="Pfam" id="PF00528">
    <property type="entry name" value="BPD_transp_1"/>
    <property type="match status" value="1"/>
</dbReference>
<dbReference type="EMBL" id="FNPI01000001">
    <property type="protein sequence ID" value="SDY05197.1"/>
    <property type="molecule type" value="Genomic_DNA"/>
</dbReference>
<feature type="transmembrane region" description="Helical" evidence="7">
    <location>
        <begin position="105"/>
        <end position="127"/>
    </location>
</feature>
<dbReference type="PANTHER" id="PTHR43744:SF8">
    <property type="entry name" value="SN-GLYCEROL-3-PHOSPHATE TRANSPORT SYSTEM PERMEASE PROTEIN UGPE"/>
    <property type="match status" value="1"/>
</dbReference>
<comment type="subcellular location">
    <subcellularLocation>
        <location evidence="1 7">Cell membrane</location>
        <topology evidence="1 7">Multi-pass membrane protein</topology>
    </subcellularLocation>
</comment>
<accession>A0A1H3GQ10</accession>
<keyword evidence="2 7" id="KW-0813">Transport</keyword>
<dbReference type="PANTHER" id="PTHR43744">
    <property type="entry name" value="ABC TRANSPORTER PERMEASE PROTEIN MG189-RELATED-RELATED"/>
    <property type="match status" value="1"/>
</dbReference>
<feature type="domain" description="ABC transmembrane type-1" evidence="8">
    <location>
        <begin position="70"/>
        <end position="261"/>
    </location>
</feature>
<protein>
    <submittedName>
        <fullName evidence="9">Raffinose/stachyose/melibiose transport system permease protein</fullName>
    </submittedName>
</protein>
<gene>
    <name evidence="9" type="ORF">SAMN05421736_101240</name>
</gene>
<dbReference type="Proteomes" id="UP000198935">
    <property type="component" value="Unassembled WGS sequence"/>
</dbReference>
<dbReference type="Gene3D" id="1.10.3720.10">
    <property type="entry name" value="MetI-like"/>
    <property type="match status" value="1"/>
</dbReference>
<proteinExistence type="inferred from homology"/>
<organism evidence="9 10">
    <name type="scientific">Evansella caseinilytica</name>
    <dbReference type="NCBI Taxonomy" id="1503961"/>
    <lineage>
        <taxon>Bacteria</taxon>
        <taxon>Bacillati</taxon>
        <taxon>Bacillota</taxon>
        <taxon>Bacilli</taxon>
        <taxon>Bacillales</taxon>
        <taxon>Bacillaceae</taxon>
        <taxon>Evansella</taxon>
    </lineage>
</organism>
<comment type="similarity">
    <text evidence="7">Belongs to the binding-protein-dependent transport system permease family.</text>
</comment>
<dbReference type="OrthoDB" id="9772609at2"/>
<dbReference type="CDD" id="cd06261">
    <property type="entry name" value="TM_PBP2"/>
    <property type="match status" value="1"/>
</dbReference>
<keyword evidence="5 7" id="KW-1133">Transmembrane helix</keyword>
<name>A0A1H3GQ10_9BACI</name>
<evidence type="ECO:0000256" key="5">
    <source>
        <dbReference type="ARBA" id="ARBA00022989"/>
    </source>
</evidence>
<keyword evidence="6 7" id="KW-0472">Membrane</keyword>
<dbReference type="GO" id="GO:0005886">
    <property type="term" value="C:plasma membrane"/>
    <property type="evidence" value="ECO:0007669"/>
    <property type="project" value="UniProtKB-SubCell"/>
</dbReference>
<dbReference type="SUPFAM" id="SSF161098">
    <property type="entry name" value="MetI-like"/>
    <property type="match status" value="1"/>
</dbReference>
<evidence type="ECO:0000256" key="4">
    <source>
        <dbReference type="ARBA" id="ARBA00022692"/>
    </source>
</evidence>
<feature type="transmembrane region" description="Helical" evidence="7">
    <location>
        <begin position="182"/>
        <end position="207"/>
    </location>
</feature>
<dbReference type="AlphaFoldDB" id="A0A1H3GQ10"/>
<keyword evidence="4 7" id="KW-0812">Transmembrane</keyword>
<evidence type="ECO:0000259" key="8">
    <source>
        <dbReference type="PROSITE" id="PS50928"/>
    </source>
</evidence>
<dbReference type="GO" id="GO:0055085">
    <property type="term" value="P:transmembrane transport"/>
    <property type="evidence" value="ECO:0007669"/>
    <property type="project" value="InterPro"/>
</dbReference>